<protein>
    <recommendedName>
        <fullName evidence="4">Tetratricopeptide repeat protein</fullName>
    </recommendedName>
</protein>
<dbReference type="Pfam" id="PF13181">
    <property type="entry name" value="TPR_8"/>
    <property type="match status" value="1"/>
</dbReference>
<name>A0A2S0HUJ5_9FLAO</name>
<dbReference type="SMART" id="SM00028">
    <property type="entry name" value="TPR"/>
    <property type="match status" value="3"/>
</dbReference>
<evidence type="ECO:0000313" key="2">
    <source>
        <dbReference type="EMBL" id="AVI49843.1"/>
    </source>
</evidence>
<dbReference type="KEGG" id="aue:C5O00_01135"/>
<dbReference type="PROSITE" id="PS51257">
    <property type="entry name" value="PROKAR_LIPOPROTEIN"/>
    <property type="match status" value="1"/>
</dbReference>
<dbReference type="InterPro" id="IPR011990">
    <property type="entry name" value="TPR-like_helical_dom_sf"/>
</dbReference>
<evidence type="ECO:0000313" key="3">
    <source>
        <dbReference type="Proteomes" id="UP000238442"/>
    </source>
</evidence>
<dbReference type="InterPro" id="IPR019734">
    <property type="entry name" value="TPR_rpt"/>
</dbReference>
<dbReference type="Proteomes" id="UP000238442">
    <property type="component" value="Chromosome"/>
</dbReference>
<feature type="repeat" description="TPR" evidence="1">
    <location>
        <begin position="68"/>
        <end position="101"/>
    </location>
</feature>
<organism evidence="2 3">
    <name type="scientific">Pukyongia salina</name>
    <dbReference type="NCBI Taxonomy" id="2094025"/>
    <lineage>
        <taxon>Bacteria</taxon>
        <taxon>Pseudomonadati</taxon>
        <taxon>Bacteroidota</taxon>
        <taxon>Flavobacteriia</taxon>
        <taxon>Flavobacteriales</taxon>
        <taxon>Flavobacteriaceae</taxon>
        <taxon>Pukyongia</taxon>
    </lineage>
</organism>
<accession>A0A2S0HUJ5</accession>
<feature type="repeat" description="TPR" evidence="1">
    <location>
        <begin position="157"/>
        <end position="190"/>
    </location>
</feature>
<dbReference type="PROSITE" id="PS50005">
    <property type="entry name" value="TPR"/>
    <property type="match status" value="2"/>
</dbReference>
<evidence type="ECO:0000256" key="1">
    <source>
        <dbReference type="PROSITE-ProRule" id="PRU00339"/>
    </source>
</evidence>
<reference evidence="2 3" key="1">
    <citation type="submission" date="2018-02" db="EMBL/GenBank/DDBJ databases">
        <title>Genomic analysis of the strain RR4-38 isolated from a seawater recirculating aquaculture system.</title>
        <authorList>
            <person name="Kim Y.-S."/>
            <person name="Jang Y.H."/>
            <person name="Kim K.-H."/>
        </authorList>
    </citation>
    <scope>NUCLEOTIDE SEQUENCE [LARGE SCALE GENOMIC DNA]</scope>
    <source>
        <strain evidence="2 3">RR4-38</strain>
    </source>
</reference>
<dbReference type="Gene3D" id="1.25.40.10">
    <property type="entry name" value="Tetratricopeptide repeat domain"/>
    <property type="match status" value="1"/>
</dbReference>
<sequence length="309" mass="35342">MNKICFILLLTVLIACKTEEFKDPPAPAPNYEGISLLGDTLRSKAPSEAFMQRYEEKKKNYNENPDDLDALIWYGRFTAYKGDYRKAIEIYTDGLKKYPDESRLLRHRGHRYISIREFDKAIADLSAAAKLIEGKENQTEPDGMPNARNIPVSTMHGNIHYHLGLAYYLKQDMRNALEAYKNCLETSSNPDNVVSATHWIYMINRRMGRLETAAQYLVNIDEDMDVIENDAYHKACLVYKGVLKPEVVYDPGSTDTPSGSALKYAIGNWYYYNGDRKKAEQIFREIVAGDDWASFGYIAAESDLANYFN</sequence>
<evidence type="ECO:0008006" key="4">
    <source>
        <dbReference type="Google" id="ProtNLM"/>
    </source>
</evidence>
<keyword evidence="3" id="KW-1185">Reference proteome</keyword>
<gene>
    <name evidence="2" type="ORF">C5O00_01135</name>
</gene>
<proteinExistence type="predicted"/>
<keyword evidence="1" id="KW-0802">TPR repeat</keyword>
<dbReference type="EMBL" id="CP027062">
    <property type="protein sequence ID" value="AVI49843.1"/>
    <property type="molecule type" value="Genomic_DNA"/>
</dbReference>
<dbReference type="OrthoDB" id="955869at2"/>
<dbReference type="RefSeq" id="WP_105214181.1">
    <property type="nucleotide sequence ID" value="NZ_CP027062.1"/>
</dbReference>
<dbReference type="AlphaFoldDB" id="A0A2S0HUJ5"/>
<dbReference type="SUPFAM" id="SSF48452">
    <property type="entry name" value="TPR-like"/>
    <property type="match status" value="1"/>
</dbReference>